<dbReference type="Proteomes" id="UP000248349">
    <property type="component" value="Unassembled WGS sequence"/>
</dbReference>
<proteinExistence type="predicted"/>
<keyword evidence="2" id="KW-1185">Reference proteome</keyword>
<dbReference type="AlphaFoldDB" id="A0A318ZUW5"/>
<organism evidence="1 2">
    <name type="scientific">Aspergillus saccharolyticus JOP 1030-1</name>
    <dbReference type="NCBI Taxonomy" id="1450539"/>
    <lineage>
        <taxon>Eukaryota</taxon>
        <taxon>Fungi</taxon>
        <taxon>Dikarya</taxon>
        <taxon>Ascomycota</taxon>
        <taxon>Pezizomycotina</taxon>
        <taxon>Eurotiomycetes</taxon>
        <taxon>Eurotiomycetidae</taxon>
        <taxon>Eurotiales</taxon>
        <taxon>Aspergillaceae</taxon>
        <taxon>Aspergillus</taxon>
        <taxon>Aspergillus subgen. Circumdati</taxon>
    </lineage>
</organism>
<evidence type="ECO:0000313" key="2">
    <source>
        <dbReference type="Proteomes" id="UP000248349"/>
    </source>
</evidence>
<name>A0A318ZUW5_9EURO</name>
<protein>
    <submittedName>
        <fullName evidence="1">Uncharacterized protein</fullName>
    </submittedName>
</protein>
<dbReference type="GeneID" id="37072231"/>
<accession>A0A318ZUW5</accession>
<sequence length="137" mass="15499">MIDTTRKVGSMEPEDEACCTIADDGGKKTSKVSSILACRTNSDNKKRKGGAHKSRDHHHHHHHHLILSLSPSLPARCLLSLSYHFFYHFRLFSSVIPPKLNYCPSTRLCFCILRSCKCTFTVDRHKLDSATNDALTF</sequence>
<dbReference type="RefSeq" id="XP_025433782.1">
    <property type="nucleotide sequence ID" value="XM_025571003.1"/>
</dbReference>
<gene>
    <name evidence="1" type="ORF">BP01DRAFT_198083</name>
</gene>
<reference evidence="1 2" key="1">
    <citation type="submission" date="2016-12" db="EMBL/GenBank/DDBJ databases">
        <title>The genomes of Aspergillus section Nigri reveals drivers in fungal speciation.</title>
        <authorList>
            <consortium name="DOE Joint Genome Institute"/>
            <person name="Vesth T.C."/>
            <person name="Nybo J."/>
            <person name="Theobald S."/>
            <person name="Brandl J."/>
            <person name="Frisvad J.C."/>
            <person name="Nielsen K.F."/>
            <person name="Lyhne E.K."/>
            <person name="Kogle M.E."/>
            <person name="Kuo A."/>
            <person name="Riley R."/>
            <person name="Clum A."/>
            <person name="Nolan M."/>
            <person name="Lipzen A."/>
            <person name="Salamov A."/>
            <person name="Henrissat B."/>
            <person name="Wiebenga A."/>
            <person name="De Vries R.P."/>
            <person name="Grigoriev I.V."/>
            <person name="Mortensen U.H."/>
            <person name="Andersen M.R."/>
            <person name="Baker S.E."/>
        </authorList>
    </citation>
    <scope>NUCLEOTIDE SEQUENCE [LARGE SCALE GENOMIC DNA]</scope>
    <source>
        <strain evidence="1 2">JOP 1030-1</strain>
    </source>
</reference>
<dbReference type="EMBL" id="KZ821223">
    <property type="protein sequence ID" value="PYH47800.1"/>
    <property type="molecule type" value="Genomic_DNA"/>
</dbReference>
<evidence type="ECO:0000313" key="1">
    <source>
        <dbReference type="EMBL" id="PYH47800.1"/>
    </source>
</evidence>